<organism evidence="2 3">
    <name type="scientific">Tremella mesenterica</name>
    <name type="common">Jelly fungus</name>
    <dbReference type="NCBI Taxonomy" id="5217"/>
    <lineage>
        <taxon>Eukaryota</taxon>
        <taxon>Fungi</taxon>
        <taxon>Dikarya</taxon>
        <taxon>Basidiomycota</taxon>
        <taxon>Agaricomycotina</taxon>
        <taxon>Tremellomycetes</taxon>
        <taxon>Tremellales</taxon>
        <taxon>Tremellaceae</taxon>
        <taxon>Tremella</taxon>
    </lineage>
</organism>
<name>A0A4Q1BWE2_TREME</name>
<evidence type="ECO:0000313" key="3">
    <source>
        <dbReference type="Proteomes" id="UP000289152"/>
    </source>
</evidence>
<feature type="region of interest" description="Disordered" evidence="1">
    <location>
        <begin position="103"/>
        <end position="172"/>
    </location>
</feature>
<comment type="caution">
    <text evidence="2">The sequence shown here is derived from an EMBL/GenBank/DDBJ whole genome shotgun (WGS) entry which is preliminary data.</text>
</comment>
<gene>
    <name evidence="2" type="ORF">M231_00376</name>
</gene>
<dbReference type="VEuPathDB" id="FungiDB:TREMEDRAFT_74235"/>
<dbReference type="EMBL" id="SDIL01000002">
    <property type="protein sequence ID" value="RXK42386.1"/>
    <property type="molecule type" value="Genomic_DNA"/>
</dbReference>
<evidence type="ECO:0000313" key="2">
    <source>
        <dbReference type="EMBL" id="RXK42386.1"/>
    </source>
</evidence>
<feature type="region of interest" description="Disordered" evidence="1">
    <location>
        <begin position="1"/>
        <end position="21"/>
    </location>
</feature>
<proteinExistence type="predicted"/>
<protein>
    <submittedName>
        <fullName evidence="2">Uncharacterized protein</fullName>
    </submittedName>
</protein>
<dbReference type="STRING" id="5217.A0A4Q1BWE2"/>
<dbReference type="InParanoid" id="A0A4Q1BWE2"/>
<keyword evidence="3" id="KW-1185">Reference proteome</keyword>
<accession>A0A4Q1BWE2</accession>
<sequence length="172" mass="19112">MAIVLRSGLSHTRTDPPSIDELLRDSERMSRLKPMVAAIEQRETAERIRQGYLPDPSQISSPTIAGPSSFYIQQSKSQIVTTERPLEANVGPDLDRMETAYPITTPSVIPPPRQAVEPSSATSTEELRRLAQEDTKRRINEHGGDTGSEIKREVVQSVEVGQGNLTPRRRGR</sequence>
<evidence type="ECO:0000256" key="1">
    <source>
        <dbReference type="SAM" id="MobiDB-lite"/>
    </source>
</evidence>
<dbReference type="AlphaFoldDB" id="A0A4Q1BWE2"/>
<reference evidence="2 3" key="1">
    <citation type="submission" date="2016-06" db="EMBL/GenBank/DDBJ databases">
        <title>Evolution of pathogenesis and genome organization in the Tremellales.</title>
        <authorList>
            <person name="Cuomo C."/>
            <person name="Litvintseva A."/>
            <person name="Heitman J."/>
            <person name="Chen Y."/>
            <person name="Sun S."/>
            <person name="Springer D."/>
            <person name="Dromer F."/>
            <person name="Young S."/>
            <person name="Zeng Q."/>
            <person name="Chapman S."/>
            <person name="Gujja S."/>
            <person name="Saif S."/>
            <person name="Birren B."/>
        </authorList>
    </citation>
    <scope>NUCLEOTIDE SEQUENCE [LARGE SCALE GENOMIC DNA]</scope>
    <source>
        <strain evidence="2 3">ATCC 28783</strain>
    </source>
</reference>
<dbReference type="Proteomes" id="UP000289152">
    <property type="component" value="Unassembled WGS sequence"/>
</dbReference>
<feature type="compositionally biased region" description="Basic and acidic residues" evidence="1">
    <location>
        <begin position="125"/>
        <end position="154"/>
    </location>
</feature>
<dbReference type="OrthoDB" id="10255576at2759"/>